<gene>
    <name evidence="6" type="primary">minC</name>
    <name evidence="9" type="ORF">LKD45_01940</name>
</gene>
<dbReference type="Pfam" id="PF22642">
    <property type="entry name" value="MinC_N_1"/>
    <property type="match status" value="1"/>
</dbReference>
<dbReference type="RefSeq" id="WP_308727589.1">
    <property type="nucleotide sequence ID" value="NZ_JAJEQF010000002.1"/>
</dbReference>
<protein>
    <recommendedName>
        <fullName evidence="6">Probable septum site-determining protein MinC</fullName>
    </recommendedName>
</protein>
<comment type="caution">
    <text evidence="9">The sequence shown here is derived from an EMBL/GenBank/DDBJ whole genome shotgun (WGS) entry which is preliminary data.</text>
</comment>
<dbReference type="PANTHER" id="PTHR34108:SF1">
    <property type="entry name" value="SEPTUM SITE-DETERMINING PROTEIN MINC"/>
    <property type="match status" value="1"/>
</dbReference>
<dbReference type="GO" id="GO:1901891">
    <property type="term" value="P:regulation of cell septum assembly"/>
    <property type="evidence" value="ECO:0007669"/>
    <property type="project" value="InterPro"/>
</dbReference>
<name>A0AAE3DJQ8_9FIRM</name>
<organism evidence="9 10">
    <name type="scientific">Gallintestinimicrobium propionicum</name>
    <dbReference type="NCBI Taxonomy" id="2981770"/>
    <lineage>
        <taxon>Bacteria</taxon>
        <taxon>Bacillati</taxon>
        <taxon>Bacillota</taxon>
        <taxon>Clostridia</taxon>
        <taxon>Lachnospirales</taxon>
        <taxon>Lachnospiraceae</taxon>
        <taxon>Gallintestinimicrobium</taxon>
    </lineage>
</organism>
<dbReference type="InterPro" id="IPR036145">
    <property type="entry name" value="MinC_C_sf"/>
</dbReference>
<dbReference type="InterPro" id="IPR005526">
    <property type="entry name" value="Septum_form_inhib_MinC_C"/>
</dbReference>
<feature type="domain" description="Septum formation inhibitor MinC C-terminal" evidence="7">
    <location>
        <begin position="113"/>
        <end position="214"/>
    </location>
</feature>
<dbReference type="AlphaFoldDB" id="A0AAE3DJQ8"/>
<feature type="domain" description="Septum site-determining protein MinC N-terminal" evidence="8">
    <location>
        <begin position="5"/>
        <end position="78"/>
    </location>
</feature>
<evidence type="ECO:0000313" key="9">
    <source>
        <dbReference type="EMBL" id="MCC2166470.1"/>
    </source>
</evidence>
<evidence type="ECO:0000259" key="8">
    <source>
        <dbReference type="Pfam" id="PF22642"/>
    </source>
</evidence>
<evidence type="ECO:0000313" key="10">
    <source>
        <dbReference type="Proteomes" id="UP001199355"/>
    </source>
</evidence>
<dbReference type="Gene3D" id="2.160.20.70">
    <property type="match status" value="1"/>
</dbReference>
<dbReference type="EMBL" id="JAJEQF010000002">
    <property type="protein sequence ID" value="MCC2166470.1"/>
    <property type="molecule type" value="Genomic_DNA"/>
</dbReference>
<dbReference type="Pfam" id="PF03775">
    <property type="entry name" value="MinC_C"/>
    <property type="match status" value="1"/>
</dbReference>
<dbReference type="Gene3D" id="3.30.160.540">
    <property type="match status" value="1"/>
</dbReference>
<dbReference type="GO" id="GO:0000917">
    <property type="term" value="P:division septum assembly"/>
    <property type="evidence" value="ECO:0007669"/>
    <property type="project" value="UniProtKB-KW"/>
</dbReference>
<dbReference type="HAMAP" id="MF_00267">
    <property type="entry name" value="MinC"/>
    <property type="match status" value="1"/>
</dbReference>
<dbReference type="GO" id="GO:0000902">
    <property type="term" value="P:cell morphogenesis"/>
    <property type="evidence" value="ECO:0007669"/>
    <property type="project" value="InterPro"/>
</dbReference>
<evidence type="ECO:0000256" key="1">
    <source>
        <dbReference type="ARBA" id="ARBA00006291"/>
    </source>
</evidence>
<keyword evidence="2 6" id="KW-0132">Cell division</keyword>
<evidence type="ECO:0000256" key="2">
    <source>
        <dbReference type="ARBA" id="ARBA00022618"/>
    </source>
</evidence>
<reference evidence="9 10" key="1">
    <citation type="submission" date="2021-10" db="EMBL/GenBank/DDBJ databases">
        <title>Anaerobic single-cell dispensing facilitates the cultivation of human gut bacteria.</title>
        <authorList>
            <person name="Afrizal A."/>
        </authorList>
    </citation>
    <scope>NUCLEOTIDE SEQUENCE [LARGE SCALE GENOMIC DNA]</scope>
    <source>
        <strain evidence="9 10">CLA-AA-H244</strain>
    </source>
</reference>
<evidence type="ECO:0000256" key="3">
    <source>
        <dbReference type="ARBA" id="ARBA00023210"/>
    </source>
</evidence>
<accession>A0AAE3DJQ8</accession>
<keyword evidence="3 6" id="KW-0717">Septation</keyword>
<comment type="similarity">
    <text evidence="1 6">Belongs to the MinC family.</text>
</comment>
<keyword evidence="4 6" id="KW-0131">Cell cycle</keyword>
<comment type="subunit">
    <text evidence="5 6">Interacts with MinD and FtsZ.</text>
</comment>
<evidence type="ECO:0000259" key="7">
    <source>
        <dbReference type="Pfam" id="PF03775"/>
    </source>
</evidence>
<dbReference type="InterPro" id="IPR055219">
    <property type="entry name" value="MinC_N_1"/>
</dbReference>
<proteinExistence type="inferred from homology"/>
<dbReference type="SUPFAM" id="SSF63848">
    <property type="entry name" value="Cell-division inhibitor MinC, C-terminal domain"/>
    <property type="match status" value="1"/>
</dbReference>
<sequence length="228" mass="25256">MKNTVILKSYKDGIAIYLDDTLEFEQLCLDLAQKFRDSARFFGDMQVAVSFEGRTLTQEEENILVDTITSSSRLQVLCVIGKDAGLQNQFSNAAETARYFAQKSANGDDGQFYRGSLKDGQILETEGSIVILGSVEEGCSIISTKDIIVLGRLAGNAYAGGDGRDHHFIAALEMTPQKLKIGDFKYKTKESRLWAGRLRKGQPQMACVRNGEIQMQSITKELLNELPV</sequence>
<dbReference type="InterPro" id="IPR016098">
    <property type="entry name" value="CAP/MinC_C"/>
</dbReference>
<dbReference type="InterPro" id="IPR013033">
    <property type="entry name" value="MinC"/>
</dbReference>
<keyword evidence="10" id="KW-1185">Reference proteome</keyword>
<evidence type="ECO:0000256" key="4">
    <source>
        <dbReference type="ARBA" id="ARBA00023306"/>
    </source>
</evidence>
<comment type="function">
    <text evidence="6">Cell division inhibitor that blocks the formation of polar Z ring septums. Rapidly oscillates between the poles of the cell to destabilize FtsZ filaments that have formed before they mature into polar Z rings. Prevents FtsZ polymerization.</text>
</comment>
<evidence type="ECO:0000256" key="6">
    <source>
        <dbReference type="HAMAP-Rule" id="MF_00267"/>
    </source>
</evidence>
<evidence type="ECO:0000256" key="5">
    <source>
        <dbReference type="ARBA" id="ARBA00046874"/>
    </source>
</evidence>
<dbReference type="PANTHER" id="PTHR34108">
    <property type="entry name" value="SEPTUM SITE-DETERMINING PROTEIN MINC"/>
    <property type="match status" value="1"/>
</dbReference>
<dbReference type="Proteomes" id="UP001199355">
    <property type="component" value="Unassembled WGS sequence"/>
</dbReference>